<dbReference type="GO" id="GO:0005886">
    <property type="term" value="C:plasma membrane"/>
    <property type="evidence" value="ECO:0007669"/>
    <property type="project" value="UniProtKB-SubCell"/>
</dbReference>
<evidence type="ECO:0000256" key="6">
    <source>
        <dbReference type="ARBA" id="ARBA00023136"/>
    </source>
</evidence>
<dbReference type="CDD" id="cd06261">
    <property type="entry name" value="TM_PBP2"/>
    <property type="match status" value="1"/>
</dbReference>
<dbReference type="AlphaFoldDB" id="A0A2Z4U8K0"/>
<feature type="transmembrane region" description="Helical" evidence="7">
    <location>
        <begin position="180"/>
        <end position="202"/>
    </location>
</feature>
<dbReference type="PANTHER" id="PTHR43744:SF12">
    <property type="entry name" value="ABC TRANSPORTER PERMEASE PROTEIN MG189-RELATED"/>
    <property type="match status" value="1"/>
</dbReference>
<accession>A0A2Z4U8K0</accession>
<evidence type="ECO:0000256" key="5">
    <source>
        <dbReference type="ARBA" id="ARBA00022989"/>
    </source>
</evidence>
<dbReference type="OrthoDB" id="9787837at2"/>
<reference evidence="10" key="1">
    <citation type="submission" date="2018-06" db="EMBL/GenBank/DDBJ databases">
        <title>Description of Blautia argi sp. nov., a new anaerobic isolated from dog feces.</title>
        <authorList>
            <person name="Chang Y.-H."/>
            <person name="Paek J."/>
            <person name="Shin Y."/>
        </authorList>
    </citation>
    <scope>NUCLEOTIDE SEQUENCE [LARGE SCALE GENOMIC DNA]</scope>
    <source>
        <strain evidence="10">KCTC 15426</strain>
    </source>
</reference>
<feature type="transmembrane region" description="Helical" evidence="7">
    <location>
        <begin position="107"/>
        <end position="127"/>
    </location>
</feature>
<dbReference type="PROSITE" id="PS50928">
    <property type="entry name" value="ABC_TM1"/>
    <property type="match status" value="1"/>
</dbReference>
<dbReference type="Proteomes" id="UP000250003">
    <property type="component" value="Chromosome"/>
</dbReference>
<evidence type="ECO:0000256" key="3">
    <source>
        <dbReference type="ARBA" id="ARBA00022475"/>
    </source>
</evidence>
<keyword evidence="4 7" id="KW-0812">Transmembrane</keyword>
<dbReference type="SUPFAM" id="SSF161098">
    <property type="entry name" value="MetI-like"/>
    <property type="match status" value="1"/>
</dbReference>
<organism evidence="9 10">
    <name type="scientific">Blautia argi</name>
    <dbReference type="NCBI Taxonomy" id="1912897"/>
    <lineage>
        <taxon>Bacteria</taxon>
        <taxon>Bacillati</taxon>
        <taxon>Bacillota</taxon>
        <taxon>Clostridia</taxon>
        <taxon>Lachnospirales</taxon>
        <taxon>Lachnospiraceae</taxon>
        <taxon>Blautia</taxon>
    </lineage>
</organism>
<keyword evidence="10" id="KW-1185">Reference proteome</keyword>
<evidence type="ECO:0000259" key="8">
    <source>
        <dbReference type="PROSITE" id="PS50928"/>
    </source>
</evidence>
<comment type="similarity">
    <text evidence="7">Belongs to the binding-protein-dependent transport system permease family.</text>
</comment>
<keyword evidence="5 7" id="KW-1133">Transmembrane helix</keyword>
<dbReference type="RefSeq" id="WP_111918377.1">
    <property type="nucleotide sequence ID" value="NZ_CAUWHR010000005.1"/>
</dbReference>
<feature type="domain" description="ABC transmembrane type-1" evidence="8">
    <location>
        <begin position="70"/>
        <end position="259"/>
    </location>
</feature>
<protein>
    <submittedName>
        <fullName evidence="9">Carbohydrate ABC transporter permease</fullName>
    </submittedName>
</protein>
<evidence type="ECO:0000313" key="9">
    <source>
        <dbReference type="EMBL" id="AWY97333.1"/>
    </source>
</evidence>
<sequence>MKSEKRKKIFIYIGLTFLAVLMAVPFYWMLISSVKLNKDVFSIPMEWIPRSFHFENYQEIWEKIPLLTFFKNSTKLTVITTIIQLATSCFAAYGFAKMEFKGRDFLFLAYVTTIAVPWQVYMVPQFTMMSKFGLNNTHIGLIMLHAFSAFGVFLMRQFFLSVPKELSEAARIDGLGEYGIFARVVLPLAKPGIATLTIFTFVNVWNDFMGPLIYLNSTELKTIQLGIRMFISQYAADYALIMAASVCALIPVVIIFIACQKFFVEGVAASGIKG</sequence>
<feature type="transmembrane region" description="Helical" evidence="7">
    <location>
        <begin position="9"/>
        <end position="30"/>
    </location>
</feature>
<dbReference type="GO" id="GO:0055085">
    <property type="term" value="P:transmembrane transport"/>
    <property type="evidence" value="ECO:0007669"/>
    <property type="project" value="InterPro"/>
</dbReference>
<dbReference type="PANTHER" id="PTHR43744">
    <property type="entry name" value="ABC TRANSPORTER PERMEASE PROTEIN MG189-RELATED-RELATED"/>
    <property type="match status" value="1"/>
</dbReference>
<evidence type="ECO:0000256" key="7">
    <source>
        <dbReference type="RuleBase" id="RU363032"/>
    </source>
</evidence>
<dbReference type="InterPro" id="IPR035906">
    <property type="entry name" value="MetI-like_sf"/>
</dbReference>
<dbReference type="EMBL" id="CP030280">
    <property type="protein sequence ID" value="AWY97333.1"/>
    <property type="molecule type" value="Genomic_DNA"/>
</dbReference>
<dbReference type="KEGG" id="blau:DQQ01_03290"/>
<dbReference type="InterPro" id="IPR000515">
    <property type="entry name" value="MetI-like"/>
</dbReference>
<feature type="transmembrane region" description="Helical" evidence="7">
    <location>
        <begin position="238"/>
        <end position="259"/>
    </location>
</feature>
<dbReference type="Pfam" id="PF00528">
    <property type="entry name" value="BPD_transp_1"/>
    <property type="match status" value="1"/>
</dbReference>
<keyword evidence="2 7" id="KW-0813">Transport</keyword>
<feature type="transmembrane region" description="Helical" evidence="7">
    <location>
        <begin position="76"/>
        <end position="95"/>
    </location>
</feature>
<gene>
    <name evidence="9" type="ORF">DQQ01_03290</name>
</gene>
<evidence type="ECO:0000256" key="2">
    <source>
        <dbReference type="ARBA" id="ARBA00022448"/>
    </source>
</evidence>
<evidence type="ECO:0000313" key="10">
    <source>
        <dbReference type="Proteomes" id="UP000250003"/>
    </source>
</evidence>
<evidence type="ECO:0000256" key="4">
    <source>
        <dbReference type="ARBA" id="ARBA00022692"/>
    </source>
</evidence>
<keyword evidence="6 7" id="KW-0472">Membrane</keyword>
<comment type="subcellular location">
    <subcellularLocation>
        <location evidence="1 7">Cell membrane</location>
        <topology evidence="1 7">Multi-pass membrane protein</topology>
    </subcellularLocation>
</comment>
<proteinExistence type="inferred from homology"/>
<evidence type="ECO:0000256" key="1">
    <source>
        <dbReference type="ARBA" id="ARBA00004651"/>
    </source>
</evidence>
<feature type="transmembrane region" description="Helical" evidence="7">
    <location>
        <begin position="139"/>
        <end position="159"/>
    </location>
</feature>
<name>A0A2Z4U8K0_9FIRM</name>
<keyword evidence="3" id="KW-1003">Cell membrane</keyword>
<dbReference type="Gene3D" id="1.10.3720.10">
    <property type="entry name" value="MetI-like"/>
    <property type="match status" value="1"/>
</dbReference>